<proteinExistence type="predicted"/>
<evidence type="ECO:0000313" key="2">
    <source>
        <dbReference type="Proteomes" id="UP000059188"/>
    </source>
</evidence>
<evidence type="ECO:0008006" key="3">
    <source>
        <dbReference type="Google" id="ProtNLM"/>
    </source>
</evidence>
<dbReference type="SUPFAM" id="SSF56112">
    <property type="entry name" value="Protein kinase-like (PK-like)"/>
    <property type="match status" value="1"/>
</dbReference>
<reference evidence="1 2" key="1">
    <citation type="submission" date="2014-11" db="EMBL/GenBank/DDBJ databases">
        <authorList>
            <person name="Wibberg Daniel"/>
        </authorList>
    </citation>
    <scope>NUCLEOTIDE SEQUENCE [LARGE SCALE GENOMIC DNA]</scope>
    <source>
        <strain evidence="1">Rhizoctonia solani AG1-IB 7/3/14</strain>
    </source>
</reference>
<dbReference type="OrthoDB" id="3236663at2759"/>
<dbReference type="AlphaFoldDB" id="A0A0B7FTZ1"/>
<dbReference type="InterPro" id="IPR011009">
    <property type="entry name" value="Kinase-like_dom_sf"/>
</dbReference>
<dbReference type="Gene3D" id="1.10.510.10">
    <property type="entry name" value="Transferase(Phosphotransferase) domain 1"/>
    <property type="match status" value="1"/>
</dbReference>
<organism evidence="1 2">
    <name type="scientific">Thanatephorus cucumeris (strain AG1-IB / isolate 7/3/14)</name>
    <name type="common">Lettuce bottom rot fungus</name>
    <name type="synonym">Rhizoctonia solani</name>
    <dbReference type="NCBI Taxonomy" id="1108050"/>
    <lineage>
        <taxon>Eukaryota</taxon>
        <taxon>Fungi</taxon>
        <taxon>Dikarya</taxon>
        <taxon>Basidiomycota</taxon>
        <taxon>Agaricomycotina</taxon>
        <taxon>Agaricomycetes</taxon>
        <taxon>Cantharellales</taxon>
        <taxon>Ceratobasidiaceae</taxon>
        <taxon>Rhizoctonia</taxon>
        <taxon>Rhizoctonia solani AG-1</taxon>
    </lineage>
</organism>
<gene>
    <name evidence="1" type="ORF">RSOLAG1IB_10023</name>
</gene>
<evidence type="ECO:0000313" key="1">
    <source>
        <dbReference type="EMBL" id="CEL61431.1"/>
    </source>
</evidence>
<sequence>MEPEYEPLIGSPVDAAPESTAHLNVSPYISTGGVFLARGVATDVWLVDTPNIYDCKYVFKTVRLTLDTLKENCNPKGPRRVEQLWEDFIAAFKLKVQQWKILDHSHVVRLFGTMNSLGLCVEFCVNGTAPEYLETHSHGSSRLRKGMILDVLLGLEYIHSRTPPIVHGCLCMVRALSNHAY</sequence>
<dbReference type="Proteomes" id="UP000059188">
    <property type="component" value="Unassembled WGS sequence"/>
</dbReference>
<keyword evidence="2" id="KW-1185">Reference proteome</keyword>
<dbReference type="EMBL" id="LN679155">
    <property type="protein sequence ID" value="CEL61431.1"/>
    <property type="molecule type" value="Genomic_DNA"/>
</dbReference>
<protein>
    <recommendedName>
        <fullName evidence="3">Protein kinase domain-containing protein</fullName>
    </recommendedName>
</protein>
<accession>A0A0B7FTZ1</accession>
<name>A0A0B7FTZ1_THACB</name>